<dbReference type="SUPFAM" id="SSF53474">
    <property type="entry name" value="alpha/beta-Hydrolases"/>
    <property type="match status" value="1"/>
</dbReference>
<keyword evidence="2" id="KW-0378">Hydrolase</keyword>
<organism evidence="6 7">
    <name type="scientific">Meripilus lineatus</name>
    <dbReference type="NCBI Taxonomy" id="2056292"/>
    <lineage>
        <taxon>Eukaryota</taxon>
        <taxon>Fungi</taxon>
        <taxon>Dikarya</taxon>
        <taxon>Basidiomycota</taxon>
        <taxon>Agaricomycotina</taxon>
        <taxon>Agaricomycetes</taxon>
        <taxon>Polyporales</taxon>
        <taxon>Meripilaceae</taxon>
        <taxon>Meripilus</taxon>
    </lineage>
</organism>
<comment type="caution">
    <text evidence="6">The sequence shown here is derived from an EMBL/GenBank/DDBJ whole genome shotgun (WGS) entry which is preliminary data.</text>
</comment>
<accession>A0AAD5V840</accession>
<dbReference type="PANTHER" id="PTHR10272">
    <property type="entry name" value="PLATELET-ACTIVATING FACTOR ACETYLHYDROLASE"/>
    <property type="match status" value="1"/>
</dbReference>
<feature type="region of interest" description="Disordered" evidence="5">
    <location>
        <begin position="184"/>
        <end position="203"/>
    </location>
</feature>
<evidence type="ECO:0000256" key="1">
    <source>
        <dbReference type="ARBA" id="ARBA00013201"/>
    </source>
</evidence>
<keyword evidence="3" id="KW-0442">Lipid degradation</keyword>
<dbReference type="GO" id="GO:0003847">
    <property type="term" value="F:1-alkyl-2-acetylglycerophosphocholine esterase activity"/>
    <property type="evidence" value="ECO:0007669"/>
    <property type="project" value="UniProtKB-EC"/>
</dbReference>
<reference evidence="6" key="1">
    <citation type="submission" date="2022-07" db="EMBL/GenBank/DDBJ databases">
        <title>Genome Sequence of Physisporinus lineatus.</title>
        <authorList>
            <person name="Buettner E."/>
        </authorList>
    </citation>
    <scope>NUCLEOTIDE SEQUENCE</scope>
    <source>
        <strain evidence="6">VT162</strain>
    </source>
</reference>
<dbReference type="EC" id="3.1.1.47" evidence="1"/>
<dbReference type="EMBL" id="JANAWD010000059">
    <property type="protein sequence ID" value="KAJ3488795.1"/>
    <property type="molecule type" value="Genomic_DNA"/>
</dbReference>
<name>A0AAD5V840_9APHY</name>
<dbReference type="Proteomes" id="UP001212997">
    <property type="component" value="Unassembled WGS sequence"/>
</dbReference>
<keyword evidence="7" id="KW-1185">Reference proteome</keyword>
<dbReference type="Pfam" id="PF03403">
    <property type="entry name" value="PAF-AH_p_II"/>
    <property type="match status" value="1"/>
</dbReference>
<sequence length="496" mass="55699">MMSLFPWKYPVGATTFAARIPPPSNQSRGHIIGNAKYKASARNGGLPHTPALILEEIAFTAYYPADVSSENAPSSKLSKGMHWLTRPVHSSLRGYAYFAGTPFWLVYLLFRGISSLLKVPAYSNAPLLHPQRREGGGDKPWPLVIFSHGLGGTRTNYSHVCSRLAAEGKIVLAIEHRDGTSPFVMTRTPIPGRDEGTEQPGPSDKIYINPDDVYWENEVESDKLPLRRDQLAYRRLETYLTYTYFRRLVETSIGGEDKVNALHTIDGPWNFEFEKRPDDLRFWKSWTRDAHSSDVKVDVSNELDLVGHSFGSATVLSILSEPVPSLEGHSFTSLPVKHIVALDPWIEPLPSPGPSPRQVETSLAKSPSPPKLLVMNSEGFTFWDDHFARLRETVETWKDAFPVAAEDNARLLTLLRGKHIAFSDFWLLIPFGQQAKDARTFADLILDLSVAFLDGNFSEVLQKQNIKDHEIEPLPKKQGWEDKRYVGGFGDLVIHI</sequence>
<gene>
    <name evidence="6" type="ORF">NLI96_g2588</name>
</gene>
<evidence type="ECO:0000313" key="7">
    <source>
        <dbReference type="Proteomes" id="UP001212997"/>
    </source>
</evidence>
<evidence type="ECO:0000256" key="3">
    <source>
        <dbReference type="ARBA" id="ARBA00022963"/>
    </source>
</evidence>
<dbReference type="PANTHER" id="PTHR10272:SF0">
    <property type="entry name" value="PLATELET-ACTIVATING FACTOR ACETYLHYDROLASE"/>
    <property type="match status" value="1"/>
</dbReference>
<dbReference type="GO" id="GO:0016042">
    <property type="term" value="P:lipid catabolic process"/>
    <property type="evidence" value="ECO:0007669"/>
    <property type="project" value="UniProtKB-KW"/>
</dbReference>
<evidence type="ECO:0000313" key="6">
    <source>
        <dbReference type="EMBL" id="KAJ3488795.1"/>
    </source>
</evidence>
<keyword evidence="4" id="KW-0443">Lipid metabolism</keyword>
<dbReference type="InterPro" id="IPR029058">
    <property type="entry name" value="AB_hydrolase_fold"/>
</dbReference>
<dbReference type="Gene3D" id="3.40.50.1820">
    <property type="entry name" value="alpha/beta hydrolase"/>
    <property type="match status" value="1"/>
</dbReference>
<evidence type="ECO:0000256" key="5">
    <source>
        <dbReference type="SAM" id="MobiDB-lite"/>
    </source>
</evidence>
<dbReference type="AlphaFoldDB" id="A0AAD5V840"/>
<evidence type="ECO:0000256" key="2">
    <source>
        <dbReference type="ARBA" id="ARBA00022801"/>
    </source>
</evidence>
<evidence type="ECO:0000256" key="4">
    <source>
        <dbReference type="ARBA" id="ARBA00023098"/>
    </source>
</evidence>
<proteinExistence type="predicted"/>
<protein>
    <recommendedName>
        <fullName evidence="1">1-alkyl-2-acetylglycerophosphocholine esterase</fullName>
        <ecNumber evidence="1">3.1.1.47</ecNumber>
    </recommendedName>
</protein>